<dbReference type="PANTHER" id="PTHR33116:SF78">
    <property type="entry name" value="OS12G0587133 PROTEIN"/>
    <property type="match status" value="1"/>
</dbReference>
<evidence type="ECO:0000259" key="1">
    <source>
        <dbReference type="PROSITE" id="PS50878"/>
    </source>
</evidence>
<dbReference type="PANTHER" id="PTHR33116">
    <property type="entry name" value="REVERSE TRANSCRIPTASE ZINC-BINDING DOMAIN-CONTAINING PROTEIN-RELATED-RELATED"/>
    <property type="match status" value="1"/>
</dbReference>
<dbReference type="InterPro" id="IPR000477">
    <property type="entry name" value="RT_dom"/>
</dbReference>
<dbReference type="SUPFAM" id="SSF56672">
    <property type="entry name" value="DNA/RNA polymerases"/>
    <property type="match status" value="1"/>
</dbReference>
<feature type="domain" description="Reverse transcriptase" evidence="1">
    <location>
        <begin position="298"/>
        <end position="541"/>
    </location>
</feature>
<dbReference type="Pfam" id="PF13966">
    <property type="entry name" value="zf-RVT"/>
    <property type="match status" value="1"/>
</dbReference>
<gene>
    <name evidence="2" type="ORF">U9M48_040415</name>
</gene>
<feature type="non-terminal residue" evidence="2">
    <location>
        <position position="1"/>
    </location>
</feature>
<evidence type="ECO:0000313" key="3">
    <source>
        <dbReference type="Proteomes" id="UP001341281"/>
    </source>
</evidence>
<accession>A0AAQ3UMU3</accession>
<feature type="non-terminal residue" evidence="2">
    <location>
        <position position="867"/>
    </location>
</feature>
<protein>
    <recommendedName>
        <fullName evidence="1">Reverse transcriptase domain-containing protein</fullName>
    </recommendedName>
</protein>
<dbReference type="EMBL" id="CP144753">
    <property type="protein sequence ID" value="WVZ94534.1"/>
    <property type="molecule type" value="Genomic_DNA"/>
</dbReference>
<dbReference type="InterPro" id="IPR043502">
    <property type="entry name" value="DNA/RNA_pol_sf"/>
</dbReference>
<dbReference type="InterPro" id="IPR026960">
    <property type="entry name" value="RVT-Znf"/>
</dbReference>
<organism evidence="2 3">
    <name type="scientific">Paspalum notatum var. saurae</name>
    <dbReference type="NCBI Taxonomy" id="547442"/>
    <lineage>
        <taxon>Eukaryota</taxon>
        <taxon>Viridiplantae</taxon>
        <taxon>Streptophyta</taxon>
        <taxon>Embryophyta</taxon>
        <taxon>Tracheophyta</taxon>
        <taxon>Spermatophyta</taxon>
        <taxon>Magnoliopsida</taxon>
        <taxon>Liliopsida</taxon>
        <taxon>Poales</taxon>
        <taxon>Poaceae</taxon>
        <taxon>PACMAD clade</taxon>
        <taxon>Panicoideae</taxon>
        <taxon>Andropogonodae</taxon>
        <taxon>Paspaleae</taxon>
        <taxon>Paspalinae</taxon>
        <taxon>Paspalum</taxon>
    </lineage>
</organism>
<dbReference type="Pfam" id="PF00078">
    <property type="entry name" value="RVT_1"/>
    <property type="match status" value="1"/>
</dbReference>
<dbReference type="AlphaFoldDB" id="A0AAQ3UMU3"/>
<sequence length="867" mass="98518">SNERDHPTLERIDRAFVSAEWLERFPDHWLRALSSDCSDHSPLLLQLCVVTGARRRFQFESIWTKYSGYSDVVAEAWAVDFPELNPCRRLDIKLRCTAKALKGWSSKFVGSVRLQLALAREIVLQFDIAQESRTLSANELALKRQLKLKCLGLASLSRSIARQRSRRNFIQEIRVQDSEIVLEDAKAADFFQFFQNMFGEPGARSHSLGLNHLGLNTVSLEGIDHCFSEEEVWSVVRELPSDKALGPDGFTGLFFKSAWSVIKSDIKQVFNAFWSLDTRSLYLLNDAYLILLRKKPDAVEIKDFRSTSLIHSISKLLTKVLSVRLAPKLKDIVSCNQSAFIKMRCIHDNFHAVQLTCRLLHRKKIPMVLLKIDLARAFDSVIWSFLLELLEFLGFSRRWRDWIAALLATSSTKVLLNGCPGRWICHARGLRQGYPLSPMLFVVVMEALNGLIKLADLEGFLSNIRQPSVRRRALLYADDLVIFVMPSRSDLRLLKCLLEAFAGATGLCTNLSKCSATPIACSMEEIDLVVDFPCIYLGVPLHFKKLKKNEEQLIIDKVAARIPKWKGNMLNLARRAVLVKATLSAIPVHMAMATCLSSWAIEAIDKLRRSFLWLGGAVAVVGRCKVAWPTICRPIELGGLGISNLHLMGYALHVRWCWLQRTDSSRVWANLPGCDEKMVRDLFRASTEISLGDGSTVLFWVDHWLDGFSMDVLAPNLLRAVPPRFRSRTIRDGLANRTWISDIRGTLDATMVVEYVEVWERIQTVSLSEGVPDSFHWRWTTDGVYSSASAYQACFNGSMFFLGAKFLWKANVPPKVKFFAWLAAQDRCWTAERCRRRGLQDFDDCALCVQEVESINHLLMQCSYARH</sequence>
<dbReference type="Proteomes" id="UP001341281">
    <property type="component" value="Chromosome 09"/>
</dbReference>
<dbReference type="PROSITE" id="PS50878">
    <property type="entry name" value="RT_POL"/>
    <property type="match status" value="1"/>
</dbReference>
<evidence type="ECO:0000313" key="2">
    <source>
        <dbReference type="EMBL" id="WVZ94534.1"/>
    </source>
</evidence>
<name>A0AAQ3UMU3_PASNO</name>
<keyword evidence="3" id="KW-1185">Reference proteome</keyword>
<proteinExistence type="predicted"/>
<reference evidence="2 3" key="1">
    <citation type="submission" date="2024-02" db="EMBL/GenBank/DDBJ databases">
        <title>High-quality chromosome-scale genome assembly of Pensacola bahiagrass (Paspalum notatum Flugge var. saurae).</title>
        <authorList>
            <person name="Vega J.M."/>
            <person name="Podio M."/>
            <person name="Orjuela J."/>
            <person name="Siena L.A."/>
            <person name="Pessino S.C."/>
            <person name="Combes M.C."/>
            <person name="Mariac C."/>
            <person name="Albertini E."/>
            <person name="Pupilli F."/>
            <person name="Ortiz J.P.A."/>
            <person name="Leblanc O."/>
        </authorList>
    </citation>
    <scope>NUCLEOTIDE SEQUENCE [LARGE SCALE GENOMIC DNA]</scope>
    <source>
        <strain evidence="2">R1</strain>
        <tissue evidence="2">Leaf</tissue>
    </source>
</reference>
<dbReference type="CDD" id="cd01650">
    <property type="entry name" value="RT_nLTR_like"/>
    <property type="match status" value="1"/>
</dbReference>